<dbReference type="Gene3D" id="3.30.2180.10">
    <property type="entry name" value="ATP12-like"/>
    <property type="match status" value="1"/>
</dbReference>
<dbReference type="GO" id="GO:0005739">
    <property type="term" value="C:mitochondrion"/>
    <property type="evidence" value="ECO:0007669"/>
    <property type="project" value="UniProtKB-SubCell"/>
</dbReference>
<evidence type="ECO:0000313" key="7">
    <source>
        <dbReference type="Proteomes" id="UP001162131"/>
    </source>
</evidence>
<dbReference type="EMBL" id="CAJZBQ010000037">
    <property type="protein sequence ID" value="CAG9325130.1"/>
    <property type="molecule type" value="Genomic_DNA"/>
</dbReference>
<evidence type="ECO:0000256" key="4">
    <source>
        <dbReference type="ARBA" id="ARBA00023128"/>
    </source>
</evidence>
<evidence type="ECO:0008006" key="8">
    <source>
        <dbReference type="Google" id="ProtNLM"/>
    </source>
</evidence>
<evidence type="ECO:0000256" key="5">
    <source>
        <dbReference type="ARBA" id="ARBA00023186"/>
    </source>
</evidence>
<dbReference type="AlphaFoldDB" id="A0AAU9JNS2"/>
<dbReference type="PANTHER" id="PTHR21013">
    <property type="entry name" value="ATP SYNTHASE MITOCHONDRIAL F1 COMPLEX ASSEMBLY FACTOR 2/ATP12 PROTEIN, MITOCHONDRIAL PRECURSOR"/>
    <property type="match status" value="1"/>
</dbReference>
<dbReference type="InterPro" id="IPR023335">
    <property type="entry name" value="ATP12_ortho_dom_sf"/>
</dbReference>
<comment type="similarity">
    <text evidence="2">Belongs to the ATP12 family.</text>
</comment>
<keyword evidence="7" id="KW-1185">Reference proteome</keyword>
<dbReference type="Gene3D" id="1.10.3580.10">
    <property type="entry name" value="ATP12 ATPase"/>
    <property type="match status" value="1"/>
</dbReference>
<keyword evidence="4" id="KW-0496">Mitochondrion</keyword>
<name>A0AAU9JNS2_9CILI</name>
<comment type="subcellular location">
    <subcellularLocation>
        <location evidence="1">Mitochondrion</location>
    </subcellularLocation>
</comment>
<evidence type="ECO:0000313" key="6">
    <source>
        <dbReference type="EMBL" id="CAG9325130.1"/>
    </source>
</evidence>
<dbReference type="Pfam" id="PF07542">
    <property type="entry name" value="ATP12"/>
    <property type="match status" value="1"/>
</dbReference>
<proteinExistence type="inferred from homology"/>
<dbReference type="InterPro" id="IPR011419">
    <property type="entry name" value="ATP12_ATP_synth-F1-assembly"/>
</dbReference>
<reference evidence="6" key="1">
    <citation type="submission" date="2021-09" db="EMBL/GenBank/DDBJ databases">
        <authorList>
            <consortium name="AG Swart"/>
            <person name="Singh M."/>
            <person name="Singh A."/>
            <person name="Seah K."/>
            <person name="Emmerich C."/>
        </authorList>
    </citation>
    <scope>NUCLEOTIDE SEQUENCE</scope>
    <source>
        <strain evidence="6">ATCC30299</strain>
    </source>
</reference>
<gene>
    <name evidence="6" type="ORF">BSTOLATCC_MIC37876</name>
</gene>
<evidence type="ECO:0000256" key="2">
    <source>
        <dbReference type="ARBA" id="ARBA00008231"/>
    </source>
</evidence>
<dbReference type="SUPFAM" id="SSF160909">
    <property type="entry name" value="ATP12-like"/>
    <property type="match status" value="1"/>
</dbReference>
<evidence type="ECO:0000256" key="1">
    <source>
        <dbReference type="ARBA" id="ARBA00004173"/>
    </source>
</evidence>
<sequence length="253" mass="28550">MRRIFRSFVSMPNLKTGDYMQKFYKHAGVKETEKGFQVLLDGRGIKTPERNNVILPTEILALGVATEWQVQDKFIRTSSMPLFQLSATAIDLSHTGIRPQLTERIHQFLQNDSICYREDEQEKSDRQTKLFTPVINHVKEKYGIELSTCSGFSTPQISKESFDNLQKHIETLDSFEIVALEAATTIAKSTSVGLSLLDGFLSIENSLKCSRLEEDLQIEAYGKVEGHHDLDELSSLVVLAAAKTLISFKNFNS</sequence>
<evidence type="ECO:0000256" key="3">
    <source>
        <dbReference type="ARBA" id="ARBA00022946"/>
    </source>
</evidence>
<accession>A0AAU9JNS2</accession>
<keyword evidence="3" id="KW-0809">Transit peptide</keyword>
<keyword evidence="5" id="KW-0143">Chaperone</keyword>
<dbReference type="Proteomes" id="UP001162131">
    <property type="component" value="Unassembled WGS sequence"/>
</dbReference>
<organism evidence="6 7">
    <name type="scientific">Blepharisma stoltei</name>
    <dbReference type="NCBI Taxonomy" id="1481888"/>
    <lineage>
        <taxon>Eukaryota</taxon>
        <taxon>Sar</taxon>
        <taxon>Alveolata</taxon>
        <taxon>Ciliophora</taxon>
        <taxon>Postciliodesmatophora</taxon>
        <taxon>Heterotrichea</taxon>
        <taxon>Heterotrichida</taxon>
        <taxon>Blepharismidae</taxon>
        <taxon>Blepharisma</taxon>
    </lineage>
</organism>
<comment type="caution">
    <text evidence="6">The sequence shown here is derived from an EMBL/GenBank/DDBJ whole genome shotgun (WGS) entry which is preliminary data.</text>
</comment>
<dbReference type="PANTHER" id="PTHR21013:SF10">
    <property type="entry name" value="ATP SYNTHASE MITOCHONDRIAL F1 COMPLEX ASSEMBLY FACTOR 2"/>
    <property type="match status" value="1"/>
</dbReference>
<dbReference type="InterPro" id="IPR042272">
    <property type="entry name" value="ATP12_ATP_synth-F1-assembly_N"/>
</dbReference>
<dbReference type="GO" id="GO:0033615">
    <property type="term" value="P:mitochondrial proton-transporting ATP synthase complex assembly"/>
    <property type="evidence" value="ECO:0007669"/>
    <property type="project" value="TreeGrafter"/>
</dbReference>
<protein>
    <recommendedName>
        <fullName evidence="8">ATP synthase mitochondrial F1 complex assembly factor 2</fullName>
    </recommendedName>
</protein>